<proteinExistence type="predicted"/>
<protein>
    <submittedName>
        <fullName evidence="2">Uncharacterized protein</fullName>
    </submittedName>
</protein>
<evidence type="ECO:0000256" key="1">
    <source>
        <dbReference type="SAM" id="Phobius"/>
    </source>
</evidence>
<organism evidence="2">
    <name type="scientific">Rhizophora mucronata</name>
    <name type="common">Asiatic mangrove</name>
    <dbReference type="NCBI Taxonomy" id="61149"/>
    <lineage>
        <taxon>Eukaryota</taxon>
        <taxon>Viridiplantae</taxon>
        <taxon>Streptophyta</taxon>
        <taxon>Embryophyta</taxon>
        <taxon>Tracheophyta</taxon>
        <taxon>Spermatophyta</taxon>
        <taxon>Magnoliopsida</taxon>
        <taxon>eudicotyledons</taxon>
        <taxon>Gunneridae</taxon>
        <taxon>Pentapetalae</taxon>
        <taxon>rosids</taxon>
        <taxon>fabids</taxon>
        <taxon>Malpighiales</taxon>
        <taxon>Rhizophoraceae</taxon>
        <taxon>Rhizophora</taxon>
    </lineage>
</organism>
<dbReference type="EMBL" id="GGEC01069223">
    <property type="protein sequence ID" value="MBX49707.1"/>
    <property type="molecule type" value="Transcribed_RNA"/>
</dbReference>
<reference evidence="2" key="1">
    <citation type="submission" date="2018-02" db="EMBL/GenBank/DDBJ databases">
        <title>Rhizophora mucronata_Transcriptome.</title>
        <authorList>
            <person name="Meera S.P."/>
            <person name="Sreeshan A."/>
            <person name="Augustine A."/>
        </authorList>
    </citation>
    <scope>NUCLEOTIDE SEQUENCE</scope>
    <source>
        <tissue evidence="2">Leaf</tissue>
    </source>
</reference>
<evidence type="ECO:0000313" key="2">
    <source>
        <dbReference type="EMBL" id="MBX49707.1"/>
    </source>
</evidence>
<name>A0A2P2P4Q8_RHIMU</name>
<accession>A0A2P2P4Q8</accession>
<feature type="transmembrane region" description="Helical" evidence="1">
    <location>
        <begin position="31"/>
        <end position="51"/>
    </location>
</feature>
<keyword evidence="1" id="KW-0472">Membrane</keyword>
<keyword evidence="1" id="KW-1133">Transmembrane helix</keyword>
<sequence length="54" mass="6348">MWQWPWTARCLMVDRIDITGKYKREGLSSSFFLSLSVLFVFLSYSTLILQIQAT</sequence>
<dbReference type="AlphaFoldDB" id="A0A2P2P4Q8"/>
<keyword evidence="1" id="KW-0812">Transmembrane</keyword>